<reference evidence="1 2" key="1">
    <citation type="submission" date="2023-07" db="EMBL/GenBank/DDBJ databases">
        <title>Genomic Encyclopedia of Type Strains, Phase IV (KMG-IV): sequencing the most valuable type-strain genomes for metagenomic binning, comparative biology and taxonomic classification.</title>
        <authorList>
            <person name="Goeker M."/>
        </authorList>
    </citation>
    <scope>NUCLEOTIDE SEQUENCE [LARGE SCALE GENOMIC DNA]</scope>
    <source>
        <strain evidence="1 2">DSM 27594</strain>
    </source>
</reference>
<evidence type="ECO:0000313" key="2">
    <source>
        <dbReference type="Proteomes" id="UP001224122"/>
    </source>
</evidence>
<proteinExistence type="predicted"/>
<name>A0ABT9XX53_9BACI</name>
<sequence length="52" mass="5716">MINLNLPMITITYNQTGVFNAGKNVNLIKVKTASIETSPYNVPLGLPLELQK</sequence>
<keyword evidence="2" id="KW-1185">Reference proteome</keyword>
<dbReference type="RefSeq" id="WP_307409711.1">
    <property type="nucleotide sequence ID" value="NZ_JAUSTW010000005.1"/>
</dbReference>
<evidence type="ECO:0000313" key="1">
    <source>
        <dbReference type="EMBL" id="MDQ0200151.1"/>
    </source>
</evidence>
<gene>
    <name evidence="1" type="ORF">J2S10_003334</name>
</gene>
<organism evidence="1 2">
    <name type="scientific">Neobacillus ginsengisoli</name>
    <dbReference type="NCBI Taxonomy" id="904295"/>
    <lineage>
        <taxon>Bacteria</taxon>
        <taxon>Bacillati</taxon>
        <taxon>Bacillota</taxon>
        <taxon>Bacilli</taxon>
        <taxon>Bacillales</taxon>
        <taxon>Bacillaceae</taxon>
        <taxon>Neobacillus</taxon>
    </lineage>
</organism>
<protein>
    <submittedName>
        <fullName evidence="1">Uncharacterized protein</fullName>
    </submittedName>
</protein>
<comment type="caution">
    <text evidence="1">The sequence shown here is derived from an EMBL/GenBank/DDBJ whole genome shotgun (WGS) entry which is preliminary data.</text>
</comment>
<accession>A0ABT9XX53</accession>
<dbReference type="Proteomes" id="UP001224122">
    <property type="component" value="Unassembled WGS sequence"/>
</dbReference>
<dbReference type="EMBL" id="JAUSTW010000005">
    <property type="protein sequence ID" value="MDQ0200151.1"/>
    <property type="molecule type" value="Genomic_DNA"/>
</dbReference>